<dbReference type="PANTHER" id="PTHR46401:SF2">
    <property type="entry name" value="GLYCOSYLTRANSFERASE WBBK-RELATED"/>
    <property type="match status" value="1"/>
</dbReference>
<dbReference type="RefSeq" id="WP_330144832.1">
    <property type="nucleotide sequence ID" value="NZ_JAZDQU010000001.1"/>
</dbReference>
<comment type="caution">
    <text evidence="3">The sequence shown here is derived from an EMBL/GenBank/DDBJ whole genome shotgun (WGS) entry which is preliminary data.</text>
</comment>
<evidence type="ECO:0000259" key="2">
    <source>
        <dbReference type="Pfam" id="PF00534"/>
    </source>
</evidence>
<feature type="domain" description="Glycosyl transferase family 1" evidence="2">
    <location>
        <begin position="198"/>
        <end position="342"/>
    </location>
</feature>
<gene>
    <name evidence="3" type="ORF">VRU49_00615</name>
</gene>
<accession>A0ABU7GYF6</accession>
<dbReference type="PANTHER" id="PTHR46401">
    <property type="entry name" value="GLYCOSYLTRANSFERASE WBBK-RELATED"/>
    <property type="match status" value="1"/>
</dbReference>
<evidence type="ECO:0000256" key="1">
    <source>
        <dbReference type="ARBA" id="ARBA00022679"/>
    </source>
</evidence>
<dbReference type="Proteomes" id="UP001337681">
    <property type="component" value="Unassembled WGS sequence"/>
</dbReference>
<protein>
    <submittedName>
        <fullName evidence="3">Glycosyltransferase family 4 protein</fullName>
        <ecNumber evidence="3">2.4.-.-</ecNumber>
    </submittedName>
</protein>
<dbReference type="InterPro" id="IPR001296">
    <property type="entry name" value="Glyco_trans_1"/>
</dbReference>
<proteinExistence type="predicted"/>
<keyword evidence="3" id="KW-0328">Glycosyltransferase</keyword>
<evidence type="ECO:0000313" key="4">
    <source>
        <dbReference type="Proteomes" id="UP001337681"/>
    </source>
</evidence>
<dbReference type="Gene3D" id="3.40.50.2000">
    <property type="entry name" value="Glycogen Phosphorylase B"/>
    <property type="match status" value="2"/>
</dbReference>
<name>A0ABU7GYF6_9SPHI</name>
<dbReference type="SUPFAM" id="SSF53756">
    <property type="entry name" value="UDP-Glycosyltransferase/glycogen phosphorylase"/>
    <property type="match status" value="1"/>
</dbReference>
<organism evidence="3 4">
    <name type="scientific">Pedobacter flavus</name>
    <dbReference type="NCBI Taxonomy" id="3113906"/>
    <lineage>
        <taxon>Bacteria</taxon>
        <taxon>Pseudomonadati</taxon>
        <taxon>Bacteroidota</taxon>
        <taxon>Sphingobacteriia</taxon>
        <taxon>Sphingobacteriales</taxon>
        <taxon>Sphingobacteriaceae</taxon>
        <taxon>Pedobacter</taxon>
    </lineage>
</organism>
<evidence type="ECO:0000313" key="3">
    <source>
        <dbReference type="EMBL" id="MEE1883907.1"/>
    </source>
</evidence>
<keyword evidence="4" id="KW-1185">Reference proteome</keyword>
<dbReference type="GO" id="GO:0016757">
    <property type="term" value="F:glycosyltransferase activity"/>
    <property type="evidence" value="ECO:0007669"/>
    <property type="project" value="UniProtKB-KW"/>
</dbReference>
<keyword evidence="1 3" id="KW-0808">Transferase</keyword>
<dbReference type="EMBL" id="JAZDQU010000001">
    <property type="protein sequence ID" value="MEE1883907.1"/>
    <property type="molecule type" value="Genomic_DNA"/>
</dbReference>
<dbReference type="Pfam" id="PF00534">
    <property type="entry name" value="Glycos_transf_1"/>
    <property type="match status" value="1"/>
</dbReference>
<reference evidence="3 4" key="1">
    <citation type="submission" date="2024-01" db="EMBL/GenBank/DDBJ databases">
        <title>Pedobacter sp. nov., isolated from oil-contaminated soil.</title>
        <authorList>
            <person name="Le N.T.T."/>
        </authorList>
    </citation>
    <scope>NUCLEOTIDE SEQUENCE [LARGE SCALE GENOMIC DNA]</scope>
    <source>
        <strain evidence="3 4">VNH31</strain>
    </source>
</reference>
<dbReference type="EC" id="2.4.-.-" evidence="3"/>
<dbReference type="CDD" id="cd03801">
    <property type="entry name" value="GT4_PimA-like"/>
    <property type="match status" value="1"/>
</dbReference>
<sequence>MDHNNRKILFLTLNTFSSFGGIEDVCKTLCKVLEDLKFNFKVLSMNDYEVDEKYLNPSNFIGFGQKKLNFGINAIKIGLKYDTIILSHINLLLFARILKFFKPSLKIIVYAHGIEVWRELPKWKINFLKKKVEIWAVSSYTSNFMQNEHKIPSQNFKILNNCLNPFFVPPLNFEKPEYLLRRYKIENNQPILYTLTRISSFEKYKGYDIVINILPELIKNFPNLLYIISGKADSDERDRLVKLIKKLKLEDHVFLTGFIENAELSDHFLLANCFVLPSKKEGFGIVFIESAACGCKIIAGNKDGSKDAILNGKLGLLVDPDNKNEIFKGIKTILENNQTKNEAEFIQKICLEHFSFETYKANVSALLS</sequence>